<dbReference type="Gene3D" id="1.25.40.420">
    <property type="match status" value="1"/>
</dbReference>
<keyword evidence="1" id="KW-0880">Kelch repeat</keyword>
<dbReference type="SUPFAM" id="SSF54695">
    <property type="entry name" value="POZ domain"/>
    <property type="match status" value="1"/>
</dbReference>
<protein>
    <submittedName>
        <fullName evidence="5">Actin-binding protein IPP</fullName>
    </submittedName>
</protein>
<evidence type="ECO:0000256" key="3">
    <source>
        <dbReference type="ARBA" id="ARBA00023203"/>
    </source>
</evidence>
<feature type="domain" description="BTB" evidence="4">
    <location>
        <begin position="29"/>
        <end position="96"/>
    </location>
</feature>
<keyword evidence="6" id="KW-1185">Reference proteome</keyword>
<dbReference type="Gene3D" id="3.30.710.10">
    <property type="entry name" value="Potassium Channel Kv1.1, Chain A"/>
    <property type="match status" value="1"/>
</dbReference>
<dbReference type="OrthoDB" id="10249567at2759"/>
<dbReference type="AlphaFoldDB" id="A0A4C1WM08"/>
<dbReference type="STRING" id="151549.A0A4C1WM08"/>
<dbReference type="EMBL" id="BGZK01000579">
    <property type="protein sequence ID" value="GBP51349.1"/>
    <property type="molecule type" value="Genomic_DNA"/>
</dbReference>
<evidence type="ECO:0000313" key="6">
    <source>
        <dbReference type="Proteomes" id="UP000299102"/>
    </source>
</evidence>
<name>A0A4C1WM08_EUMVA</name>
<dbReference type="PANTHER" id="PTHR24412">
    <property type="entry name" value="KELCH PROTEIN"/>
    <property type="match status" value="1"/>
</dbReference>
<dbReference type="Pfam" id="PF00651">
    <property type="entry name" value="BTB"/>
    <property type="match status" value="1"/>
</dbReference>
<dbReference type="InterPro" id="IPR000210">
    <property type="entry name" value="BTB/POZ_dom"/>
</dbReference>
<evidence type="ECO:0000256" key="2">
    <source>
        <dbReference type="ARBA" id="ARBA00022737"/>
    </source>
</evidence>
<gene>
    <name evidence="5" type="primary">Ipp</name>
    <name evidence="5" type="ORF">EVAR_34135_1</name>
</gene>
<evidence type="ECO:0000313" key="5">
    <source>
        <dbReference type="EMBL" id="GBP51349.1"/>
    </source>
</evidence>
<dbReference type="SMART" id="SM00875">
    <property type="entry name" value="BACK"/>
    <property type="match status" value="1"/>
</dbReference>
<dbReference type="SMART" id="SM00225">
    <property type="entry name" value="BTB"/>
    <property type="match status" value="1"/>
</dbReference>
<dbReference type="InterPro" id="IPR011705">
    <property type="entry name" value="BACK"/>
</dbReference>
<accession>A0A4C1WM08</accession>
<dbReference type="Proteomes" id="UP000299102">
    <property type="component" value="Unassembled WGS sequence"/>
</dbReference>
<comment type="caution">
    <text evidence="5">The sequence shown here is derived from an EMBL/GenBank/DDBJ whole genome shotgun (WGS) entry which is preliminary data.</text>
</comment>
<dbReference type="Pfam" id="PF07707">
    <property type="entry name" value="BACK"/>
    <property type="match status" value="1"/>
</dbReference>
<organism evidence="5 6">
    <name type="scientific">Eumeta variegata</name>
    <name type="common">Bagworm moth</name>
    <name type="synonym">Eumeta japonica</name>
    <dbReference type="NCBI Taxonomy" id="151549"/>
    <lineage>
        <taxon>Eukaryota</taxon>
        <taxon>Metazoa</taxon>
        <taxon>Ecdysozoa</taxon>
        <taxon>Arthropoda</taxon>
        <taxon>Hexapoda</taxon>
        <taxon>Insecta</taxon>
        <taxon>Pterygota</taxon>
        <taxon>Neoptera</taxon>
        <taxon>Endopterygota</taxon>
        <taxon>Lepidoptera</taxon>
        <taxon>Glossata</taxon>
        <taxon>Ditrysia</taxon>
        <taxon>Tineoidea</taxon>
        <taxon>Psychidae</taxon>
        <taxon>Oiketicinae</taxon>
        <taxon>Eumeta</taxon>
    </lineage>
</organism>
<dbReference type="PROSITE" id="PS50097">
    <property type="entry name" value="BTB"/>
    <property type="match status" value="1"/>
</dbReference>
<dbReference type="InterPro" id="IPR011333">
    <property type="entry name" value="SKP1/BTB/POZ_sf"/>
</dbReference>
<reference evidence="5 6" key="1">
    <citation type="journal article" date="2019" name="Commun. Biol.">
        <title>The bagworm genome reveals a unique fibroin gene that provides high tensile strength.</title>
        <authorList>
            <person name="Kono N."/>
            <person name="Nakamura H."/>
            <person name="Ohtoshi R."/>
            <person name="Tomita M."/>
            <person name="Numata K."/>
            <person name="Arakawa K."/>
        </authorList>
    </citation>
    <scope>NUCLEOTIDE SEQUENCE [LARGE SCALE GENOMIC DNA]</scope>
</reference>
<dbReference type="PANTHER" id="PTHR24412:SF489">
    <property type="entry name" value="RING FINGER DOMAIN AND KELCH REPEAT-CONTAINING PROTEIN DDB_G0271372"/>
    <property type="match status" value="1"/>
</dbReference>
<keyword evidence="2" id="KW-0677">Repeat</keyword>
<sequence length="392" mass="44644">MEFHTKELVLRSKKVAVKFEEFLRTSRFCDIQIQSGQVTVKAHRVVLAAASPYFKALFNTGLKESSEELVDLPSVHPDVLPLVVNYIYTGRVTIHSSTAQELMAAAHMLCLDGLVTGCARFLERQLDPSNALSMLSFAEIYSCSELIEHTLDYIWEHWAIVTRMEDFLDVKLASLIRILSSDKFTVESELEVVGALLRWLEHDPAARTPHCAQLMNLPHLVRLSTNTLHDIWRNVKDIGLAENLHLIGEKMGLMMEPEGKHRNSIMKQCILAVFGLVEIVLRCTLTMNDFQGLMMQLEDTFDHRLHSACTYYEYPQMLYRRLTCVSFTSRIPVLVLDSASRFRFCCRFRSRSLLANPPDYGPPLIVATASADGDGVQQLRRLLRGGDHQRYL</sequence>
<keyword evidence="3" id="KW-0009">Actin-binding</keyword>
<proteinExistence type="predicted"/>
<evidence type="ECO:0000256" key="1">
    <source>
        <dbReference type="ARBA" id="ARBA00022441"/>
    </source>
</evidence>
<evidence type="ECO:0000259" key="4">
    <source>
        <dbReference type="PROSITE" id="PS50097"/>
    </source>
</evidence>